<proteinExistence type="predicted"/>
<dbReference type="EMBL" id="CP009048">
    <property type="protein sequence ID" value="AIL63092.1"/>
    <property type="molecule type" value="Genomic_DNA"/>
</dbReference>
<dbReference type="HOGENOM" id="CLU_110152_0_0_6"/>
<dbReference type="KEGG" id="palk:PSAKL28_39420"/>
<gene>
    <name evidence="1" type="ORF">PSAKL28_39420</name>
</gene>
<evidence type="ECO:0000313" key="2">
    <source>
        <dbReference type="Proteomes" id="UP000028931"/>
    </source>
</evidence>
<dbReference type="eggNOG" id="COG0727">
    <property type="taxonomic scope" value="Bacteria"/>
</dbReference>
<accession>A0A077FCJ0</accession>
<dbReference type="Proteomes" id="UP000028931">
    <property type="component" value="Chromosome"/>
</dbReference>
<organism evidence="1 2">
    <name type="scientific">Pseudomonas alkylphenolica</name>
    <dbReference type="NCBI Taxonomy" id="237609"/>
    <lineage>
        <taxon>Bacteria</taxon>
        <taxon>Pseudomonadati</taxon>
        <taxon>Pseudomonadota</taxon>
        <taxon>Gammaproteobacteria</taxon>
        <taxon>Pseudomonadales</taxon>
        <taxon>Pseudomonadaceae</taxon>
        <taxon>Pseudomonas</taxon>
    </lineage>
</organism>
<reference evidence="1 2" key="1">
    <citation type="submission" date="2014-07" db="EMBL/GenBank/DDBJ databases">
        <authorList>
            <person name="Lee K."/>
            <person name="Lim J.Y."/>
            <person name="Hwang I."/>
        </authorList>
    </citation>
    <scope>NUCLEOTIDE SEQUENCE [LARGE SCALE GENOMIC DNA]</scope>
    <source>
        <strain evidence="1 2">KL28</strain>
    </source>
</reference>
<evidence type="ECO:0000313" key="1">
    <source>
        <dbReference type="EMBL" id="AIL63092.1"/>
    </source>
</evidence>
<sequence length="211" mass="24350">MGKLQVEKFMKKYLMGFFKSVFNKNVQEVIPAVALLDKNTLRVLPPIPDSLVREHAKLGFELQNKSESKFDKIRRIYDFLNLYNNFARTFTVCGKGCSACCKVDVSITKLEAIYIEKNTGRVARRTKKHTRKHKSSCPFLVDNNCSVYDYRPFNCRTLYTLDDPKYCETKESHQLYGASGGAGIKMIYVLKEFSEYMNGNNGTADIRDYFH</sequence>
<name>A0A077FCJ0_9PSED</name>
<protein>
    <submittedName>
        <fullName evidence="1">Fe-S-cluster oxidoreductase</fullName>
    </submittedName>
</protein>
<dbReference type="AlphaFoldDB" id="A0A077FCJ0"/>
<dbReference type="InterPro" id="IPR005358">
    <property type="entry name" value="Puta_zinc/iron-chelating_dom"/>
</dbReference>
<dbReference type="Pfam" id="PF03692">
    <property type="entry name" value="CxxCxxCC"/>
    <property type="match status" value="1"/>
</dbReference>